<comment type="caution">
    <text evidence="2">The sequence shown here is derived from an EMBL/GenBank/DDBJ whole genome shotgun (WGS) entry which is preliminary data.</text>
</comment>
<dbReference type="AlphaFoldDB" id="A0A2W7NPR1"/>
<feature type="transmembrane region" description="Helical" evidence="1">
    <location>
        <begin position="21"/>
        <end position="40"/>
    </location>
</feature>
<accession>A0A2W7NPR1</accession>
<protein>
    <submittedName>
        <fullName evidence="2">Uncharacterized protein</fullName>
    </submittedName>
</protein>
<gene>
    <name evidence="2" type="ORF">LX69_00591</name>
</gene>
<organism evidence="2 3">
    <name type="scientific">Breznakibacter xylanolyticus</name>
    <dbReference type="NCBI Taxonomy" id="990"/>
    <lineage>
        <taxon>Bacteria</taxon>
        <taxon>Pseudomonadati</taxon>
        <taxon>Bacteroidota</taxon>
        <taxon>Bacteroidia</taxon>
        <taxon>Marinilabiliales</taxon>
        <taxon>Marinilabiliaceae</taxon>
        <taxon>Breznakibacter</taxon>
    </lineage>
</organism>
<evidence type="ECO:0000313" key="2">
    <source>
        <dbReference type="EMBL" id="PZX20137.1"/>
    </source>
</evidence>
<sequence>MGLVERMKAPTSKFFRVVRTVGISLAAVGGALLAAPVALPVGLVTAAGYVALAGGVMTAVAQASVDGE</sequence>
<dbReference type="Proteomes" id="UP000249239">
    <property type="component" value="Unassembled WGS sequence"/>
</dbReference>
<keyword evidence="1" id="KW-0812">Transmembrane</keyword>
<keyword evidence="3" id="KW-1185">Reference proteome</keyword>
<name>A0A2W7NPR1_9BACT</name>
<keyword evidence="1" id="KW-0472">Membrane</keyword>
<evidence type="ECO:0000256" key="1">
    <source>
        <dbReference type="SAM" id="Phobius"/>
    </source>
</evidence>
<proteinExistence type="predicted"/>
<evidence type="ECO:0000313" key="3">
    <source>
        <dbReference type="Proteomes" id="UP000249239"/>
    </source>
</evidence>
<dbReference type="EMBL" id="QKZK01000003">
    <property type="protein sequence ID" value="PZX20137.1"/>
    <property type="molecule type" value="Genomic_DNA"/>
</dbReference>
<keyword evidence="1" id="KW-1133">Transmembrane helix</keyword>
<dbReference type="RefSeq" id="WP_111444311.1">
    <property type="nucleotide sequence ID" value="NZ_QKZK01000003.1"/>
</dbReference>
<reference evidence="2 3" key="1">
    <citation type="submission" date="2018-06" db="EMBL/GenBank/DDBJ databases">
        <title>Genomic Encyclopedia of Archaeal and Bacterial Type Strains, Phase II (KMG-II): from individual species to whole genera.</title>
        <authorList>
            <person name="Goeker M."/>
        </authorList>
    </citation>
    <scope>NUCLEOTIDE SEQUENCE [LARGE SCALE GENOMIC DNA]</scope>
    <source>
        <strain evidence="2 3">DSM 6779</strain>
    </source>
</reference>